<protein>
    <submittedName>
        <fullName evidence="2">Uncharacterized protein</fullName>
    </submittedName>
</protein>
<organism evidence="2 3">
    <name type="scientific">Spodoptera exigua</name>
    <name type="common">Beet armyworm</name>
    <name type="synonym">Noctua fulgens</name>
    <dbReference type="NCBI Taxonomy" id="7107"/>
    <lineage>
        <taxon>Eukaryota</taxon>
        <taxon>Metazoa</taxon>
        <taxon>Ecdysozoa</taxon>
        <taxon>Arthropoda</taxon>
        <taxon>Hexapoda</taxon>
        <taxon>Insecta</taxon>
        <taxon>Pterygota</taxon>
        <taxon>Neoptera</taxon>
        <taxon>Endopterygota</taxon>
        <taxon>Lepidoptera</taxon>
        <taxon>Glossata</taxon>
        <taxon>Ditrysia</taxon>
        <taxon>Noctuoidea</taxon>
        <taxon>Noctuidae</taxon>
        <taxon>Amphipyrinae</taxon>
        <taxon>Spodoptera</taxon>
    </lineage>
</organism>
<sequence length="409" mass="46078">MTQKEVKINKRKKCRKAKQVENEYESRGTRRRALLLSSDDVDRMAVESSRARLINHLVSKSDEHPHREYSSYYRRSSKYREPSFSVTSHVNREPFLKVPYVVPAYQSVVQSPRWCSLSHTMATSPQGSYTERMEIPPFVCKCANCTSAKCPGRKSNTCKTRKFKSNITTFCDQCTMTQNVHDVACGRTPIPSTPICSDAVPPCCSSMLAIISKHCKQMHGRNAMAPAPNRGCLYCMKNKAFCDIEPCRNQSVKCFFKKEQDECSDCPEIFSRKNIYNEGISDAVAGGFAPCARTVPTSPRCSSRTSISSSSTNSNIPHSHRNESKYHKHCVDPPERIFVQDNSSATTRGHYTDANPKLVARGSCGARACRHHAPVAHNIKMPKKVLTSERVLDHGTDRFPCHKTPCRRK</sequence>
<accession>A0A835GHP7</accession>
<feature type="region of interest" description="Disordered" evidence="1">
    <location>
        <begin position="1"/>
        <end position="29"/>
    </location>
</feature>
<reference evidence="2" key="1">
    <citation type="submission" date="2020-08" db="EMBL/GenBank/DDBJ databases">
        <title>Spodoptera exigua strain:BAW_Kor-Di-RS1 Genome sequencing and assembly.</title>
        <authorList>
            <person name="Kim J."/>
            <person name="Nam H.Y."/>
            <person name="Kwon M."/>
            <person name="Choi J.H."/>
            <person name="Cho S.R."/>
            <person name="Kim G.-H."/>
        </authorList>
    </citation>
    <scope>NUCLEOTIDE SEQUENCE</scope>
    <source>
        <strain evidence="2">BAW_Kor-Di-RS1</strain>
        <tissue evidence="2">Whole-body</tissue>
    </source>
</reference>
<evidence type="ECO:0000313" key="2">
    <source>
        <dbReference type="EMBL" id="KAF9418382.1"/>
    </source>
</evidence>
<evidence type="ECO:0000256" key="1">
    <source>
        <dbReference type="SAM" id="MobiDB-lite"/>
    </source>
</evidence>
<keyword evidence="3" id="KW-1185">Reference proteome</keyword>
<name>A0A835GHP7_SPOEX</name>
<dbReference type="Proteomes" id="UP000648187">
    <property type="component" value="Unassembled WGS sequence"/>
</dbReference>
<dbReference type="AlphaFoldDB" id="A0A835GHP7"/>
<dbReference type="EMBL" id="JACKWZ010000056">
    <property type="protein sequence ID" value="KAF9418382.1"/>
    <property type="molecule type" value="Genomic_DNA"/>
</dbReference>
<proteinExistence type="predicted"/>
<gene>
    <name evidence="2" type="ORF">HW555_004812</name>
</gene>
<comment type="caution">
    <text evidence="2">The sequence shown here is derived from an EMBL/GenBank/DDBJ whole genome shotgun (WGS) entry which is preliminary data.</text>
</comment>
<feature type="compositionally biased region" description="Low complexity" evidence="1">
    <location>
        <begin position="299"/>
        <end position="317"/>
    </location>
</feature>
<feature type="compositionally biased region" description="Basic and acidic residues" evidence="1">
    <location>
        <begin position="18"/>
        <end position="28"/>
    </location>
</feature>
<evidence type="ECO:0000313" key="3">
    <source>
        <dbReference type="Proteomes" id="UP000648187"/>
    </source>
</evidence>
<feature type="region of interest" description="Disordered" evidence="1">
    <location>
        <begin position="299"/>
        <end position="326"/>
    </location>
</feature>